<reference evidence="2" key="1">
    <citation type="journal article" date="2019" name="Int. J. Syst. Evol. Microbiol.">
        <title>The Global Catalogue of Microorganisms (GCM) 10K type strain sequencing project: providing services to taxonomists for standard genome sequencing and annotation.</title>
        <authorList>
            <consortium name="The Broad Institute Genomics Platform"/>
            <consortium name="The Broad Institute Genome Sequencing Center for Infectious Disease"/>
            <person name="Wu L."/>
            <person name="Ma J."/>
        </authorList>
    </citation>
    <scope>NUCLEOTIDE SEQUENCE [LARGE SCALE GENOMIC DNA]</scope>
    <source>
        <strain evidence="2">JCM 18956</strain>
    </source>
</reference>
<comment type="caution">
    <text evidence="1">The sequence shown here is derived from an EMBL/GenBank/DDBJ whole genome shotgun (WGS) entry which is preliminary data.</text>
</comment>
<accession>A0ABP8VYG7</accession>
<evidence type="ECO:0000313" key="2">
    <source>
        <dbReference type="Proteomes" id="UP001501295"/>
    </source>
</evidence>
<evidence type="ECO:0008006" key="3">
    <source>
        <dbReference type="Google" id="ProtNLM"/>
    </source>
</evidence>
<keyword evidence="2" id="KW-1185">Reference proteome</keyword>
<dbReference type="Proteomes" id="UP001501295">
    <property type="component" value="Unassembled WGS sequence"/>
</dbReference>
<dbReference type="RefSeq" id="WP_345375739.1">
    <property type="nucleotide sequence ID" value="NZ_BAABLM010000003.1"/>
</dbReference>
<proteinExistence type="predicted"/>
<evidence type="ECO:0000313" key="1">
    <source>
        <dbReference type="EMBL" id="GAA4675719.1"/>
    </source>
</evidence>
<gene>
    <name evidence="1" type="ORF">GCM10025780_20340</name>
</gene>
<organism evidence="1 2">
    <name type="scientific">Frondihabitans cladoniiphilus</name>
    <dbReference type="NCBI Taxonomy" id="715785"/>
    <lineage>
        <taxon>Bacteria</taxon>
        <taxon>Bacillati</taxon>
        <taxon>Actinomycetota</taxon>
        <taxon>Actinomycetes</taxon>
        <taxon>Micrococcales</taxon>
        <taxon>Microbacteriaceae</taxon>
        <taxon>Frondihabitans</taxon>
    </lineage>
</organism>
<dbReference type="EMBL" id="BAABLM010000003">
    <property type="protein sequence ID" value="GAA4675719.1"/>
    <property type="molecule type" value="Genomic_DNA"/>
</dbReference>
<name>A0ABP8VYG7_9MICO</name>
<sequence>MRGKLIFVAGAAVGYVLGSRAGHHRYEQIASGASKVWNSRAAVKQRDKVGDAAAEILPTAVGVLFRAVLWAVKKLLGIQTKPRGQVTATYDR</sequence>
<protein>
    <recommendedName>
        <fullName evidence="3">Secreted protein</fullName>
    </recommendedName>
</protein>